<dbReference type="GO" id="GO:0047427">
    <property type="term" value="F:cyanoalanine nitrilase activity"/>
    <property type="evidence" value="ECO:0007669"/>
    <property type="project" value="UniProtKB-EC"/>
</dbReference>
<dbReference type="InterPro" id="IPR003010">
    <property type="entry name" value="C-N_Hydrolase"/>
</dbReference>
<comment type="catalytic activity">
    <reaction evidence="1">
        <text>3-cyano-L-alanine + 2 H2O = L-aspartate + NH4(+)</text>
        <dbReference type="Rhea" id="RHEA:11188"/>
        <dbReference type="ChEBI" id="CHEBI:15377"/>
        <dbReference type="ChEBI" id="CHEBI:28938"/>
        <dbReference type="ChEBI" id="CHEBI:29991"/>
        <dbReference type="ChEBI" id="CHEBI:77860"/>
        <dbReference type="EC" id="3.5.5.4"/>
    </reaction>
</comment>
<reference evidence="5 6" key="1">
    <citation type="journal article" date="2018" name="Sci. Data">
        <title>The draft genome sequence of cork oak.</title>
        <authorList>
            <person name="Ramos A.M."/>
            <person name="Usie A."/>
            <person name="Barbosa P."/>
            <person name="Barros P.M."/>
            <person name="Capote T."/>
            <person name="Chaves I."/>
            <person name="Simoes F."/>
            <person name="Abreu I."/>
            <person name="Carrasquinho I."/>
            <person name="Faro C."/>
            <person name="Guimaraes J.B."/>
            <person name="Mendonca D."/>
            <person name="Nobrega F."/>
            <person name="Rodrigues L."/>
            <person name="Saibo N.J.M."/>
            <person name="Varela M.C."/>
            <person name="Egas C."/>
            <person name="Matos J."/>
            <person name="Miguel C.M."/>
            <person name="Oliveira M.M."/>
            <person name="Ricardo C.P."/>
            <person name="Goncalves S."/>
        </authorList>
    </citation>
    <scope>NUCLEOTIDE SEQUENCE [LARGE SCALE GENOMIC DNA]</scope>
    <source>
        <strain evidence="6">cv. HL8</strain>
    </source>
</reference>
<organism evidence="5 6">
    <name type="scientific">Quercus suber</name>
    <name type="common">Cork oak</name>
    <dbReference type="NCBI Taxonomy" id="58331"/>
    <lineage>
        <taxon>Eukaryota</taxon>
        <taxon>Viridiplantae</taxon>
        <taxon>Streptophyta</taxon>
        <taxon>Embryophyta</taxon>
        <taxon>Tracheophyta</taxon>
        <taxon>Spermatophyta</taxon>
        <taxon>Magnoliopsida</taxon>
        <taxon>eudicotyledons</taxon>
        <taxon>Gunneridae</taxon>
        <taxon>Pentapetalae</taxon>
        <taxon>rosids</taxon>
        <taxon>fabids</taxon>
        <taxon>Fagales</taxon>
        <taxon>Fagaceae</taxon>
        <taxon>Quercus</taxon>
    </lineage>
</organism>
<dbReference type="GO" id="GO:0018822">
    <property type="term" value="F:nitrile hydratase activity"/>
    <property type="evidence" value="ECO:0007669"/>
    <property type="project" value="TreeGrafter"/>
</dbReference>
<name>A0AAW0KY51_QUESU</name>
<comment type="similarity">
    <text evidence="2">Belongs to the carbon-nitrogen hydrolase superfamily. Nitrilase family.</text>
</comment>
<comment type="caution">
    <text evidence="5">The sequence shown here is derived from an EMBL/GenBank/DDBJ whole genome shotgun (WGS) entry which is preliminary data.</text>
</comment>
<feature type="active site" description="Proton acceptor" evidence="3">
    <location>
        <position position="60"/>
    </location>
</feature>
<dbReference type="InterPro" id="IPR000132">
    <property type="entry name" value="Nitrilase/CN_hydratase_CS"/>
</dbReference>
<accession>A0AAW0KY51</accession>
<dbReference type="SUPFAM" id="SSF56317">
    <property type="entry name" value="Carbon-nitrogen hydrolase"/>
    <property type="match status" value="1"/>
</dbReference>
<dbReference type="GO" id="GO:0051410">
    <property type="term" value="P:detoxification of nitrogen compound"/>
    <property type="evidence" value="ECO:0007669"/>
    <property type="project" value="TreeGrafter"/>
</dbReference>
<evidence type="ECO:0000259" key="4">
    <source>
        <dbReference type="PROSITE" id="PS50263"/>
    </source>
</evidence>
<evidence type="ECO:0000256" key="2">
    <source>
        <dbReference type="ARBA" id="ARBA00008129"/>
    </source>
</evidence>
<protein>
    <submittedName>
        <fullName evidence="5">Bifunctional nitrilase/nitrile hydratase nit4a</fullName>
    </submittedName>
</protein>
<dbReference type="Pfam" id="PF00795">
    <property type="entry name" value="CN_hydrolase"/>
    <property type="match status" value="2"/>
</dbReference>
<dbReference type="PANTHER" id="PTHR46044">
    <property type="entry name" value="NITRILASE"/>
    <property type="match status" value="1"/>
</dbReference>
<gene>
    <name evidence="5" type="primary">NIT4A_1</name>
    <name evidence="5" type="ORF">CFP56_013198</name>
</gene>
<evidence type="ECO:0000313" key="6">
    <source>
        <dbReference type="Proteomes" id="UP000237347"/>
    </source>
</evidence>
<sequence>MEEDGLLEHKALTLSPRPTVRATVVQASTVFYDTPATLDKAERLIAGAAAYGSQIVVFPEAFVGGYPHAVMFEGLTDTHLTWENKQFQMYFASAIDVPGPEVDRLAKISGKYKVHLVMGVVERVGYKLFSAILFFDSLGRYLGKHRKSLLTHHSSSLFCLILLPPHVGIEIYCAPTAEAREIWRASMTHIALEGGCFVLSANQFCRRKDYLQSPECVSGDSNGNTSMDTIICAGGSVIISPSGTILAGPNYQGESLISADLDLGEIVRAKLDFSGIGHYIGQNCVNQISDIPNPICYKTAVKSEVLDEQ</sequence>
<dbReference type="Gene3D" id="3.60.110.10">
    <property type="entry name" value="Carbon-nitrogen hydrolase"/>
    <property type="match status" value="2"/>
</dbReference>
<evidence type="ECO:0000313" key="5">
    <source>
        <dbReference type="EMBL" id="KAK7842931.1"/>
    </source>
</evidence>
<evidence type="ECO:0000256" key="1">
    <source>
        <dbReference type="ARBA" id="ARBA00000322"/>
    </source>
</evidence>
<evidence type="ECO:0000256" key="3">
    <source>
        <dbReference type="PROSITE-ProRule" id="PRU10139"/>
    </source>
</evidence>
<dbReference type="EMBL" id="PKMF04000212">
    <property type="protein sequence ID" value="KAK7842931.1"/>
    <property type="molecule type" value="Genomic_DNA"/>
</dbReference>
<dbReference type="PROSITE" id="PS00920">
    <property type="entry name" value="NITRIL_CHT_1"/>
    <property type="match status" value="1"/>
</dbReference>
<keyword evidence="6" id="KW-1185">Reference proteome</keyword>
<dbReference type="InterPro" id="IPR044149">
    <property type="entry name" value="Nitrilases_CHs"/>
</dbReference>
<dbReference type="PANTHER" id="PTHR46044:SF8">
    <property type="entry name" value="BIFUNCTIONAL NITRILASE_NITRILE HYDRATASE NIT4B"/>
    <property type="match status" value="1"/>
</dbReference>
<dbReference type="AlphaFoldDB" id="A0AAW0KY51"/>
<dbReference type="PROSITE" id="PS50263">
    <property type="entry name" value="CN_HYDROLASE"/>
    <property type="match status" value="1"/>
</dbReference>
<dbReference type="InterPro" id="IPR036526">
    <property type="entry name" value="C-N_Hydrolase_sf"/>
</dbReference>
<proteinExistence type="inferred from homology"/>
<feature type="domain" description="CN hydrolase" evidence="4">
    <location>
        <begin position="20"/>
        <end position="263"/>
    </location>
</feature>
<dbReference type="Proteomes" id="UP000237347">
    <property type="component" value="Unassembled WGS sequence"/>
</dbReference>